<dbReference type="FunFam" id="3.80.10.10:FF:000111">
    <property type="entry name" value="LRR receptor-like serine/threonine-protein kinase ERECTA"/>
    <property type="match status" value="1"/>
</dbReference>
<dbReference type="InterPro" id="IPR003591">
    <property type="entry name" value="Leu-rich_rpt_typical-subtyp"/>
</dbReference>
<feature type="transmembrane region" description="Helical" evidence="12">
    <location>
        <begin position="744"/>
        <end position="766"/>
    </location>
</feature>
<dbReference type="FunFam" id="3.80.10.10:FF:000095">
    <property type="entry name" value="LRR receptor-like serine/threonine-protein kinase GSO1"/>
    <property type="match status" value="1"/>
</dbReference>
<evidence type="ECO:0000256" key="1">
    <source>
        <dbReference type="ARBA" id="ARBA00004251"/>
    </source>
</evidence>
<dbReference type="GO" id="GO:0016301">
    <property type="term" value="F:kinase activity"/>
    <property type="evidence" value="ECO:0007669"/>
    <property type="project" value="UniProtKB-KW"/>
</dbReference>
<evidence type="ECO:0000256" key="8">
    <source>
        <dbReference type="ARBA" id="ARBA00022989"/>
    </source>
</evidence>
<evidence type="ECO:0000256" key="2">
    <source>
        <dbReference type="ARBA" id="ARBA00009592"/>
    </source>
</evidence>
<dbReference type="InterPro" id="IPR055414">
    <property type="entry name" value="LRR_R13L4/SHOC2-like"/>
</dbReference>
<keyword evidence="11" id="KW-0325">Glycoprotein</keyword>
<keyword evidence="10 14" id="KW-0675">Receptor</keyword>
<name>A0A438BSH7_VITVI</name>
<dbReference type="EMBL" id="QGNW01002643">
    <property type="protein sequence ID" value="RVW13898.1"/>
    <property type="molecule type" value="Genomic_DNA"/>
</dbReference>
<dbReference type="InterPro" id="IPR001611">
    <property type="entry name" value="Leu-rich_rpt"/>
</dbReference>
<dbReference type="Pfam" id="PF13855">
    <property type="entry name" value="LRR_8"/>
    <property type="match status" value="2"/>
</dbReference>
<sequence length="799" mass="88356">MEMRQLLSMGGIGCKNNTGAVISIDLHSSYAHEDAYKKWSPMNLSGEIRPSLIELKSLRYLDLSGNSFKHSLIPKFFGSLKNLQYLNLSNCGFSGAIPPNLGNLISLQFLDLSSDLSYDLFVNNLEWMTSHVSLKHLRMNYINLSMVGSHWAEALNKLPFLIELHLHDCGLSGSVSSPSSINLTSLSVIRISDNFLNSKFPIWLLNLSSLVSIDVSHNQLYEQISPSFGELPNLRYLDLSWNMNLTGSYSQMLRGSWKKIEALNLAGNNFLGTIPSSIGSFCNLKYLNMSYNALIGSLLEFLKETKNCSSDGLLPELLYLDLSYNQLKGRLPECQLQGQLPNQLNMTPGVSIGFNSNLFEGPIPLPKPGCLSLDLSNNKFSGPIPARIGESMPHLRFLFLSGNQIKGIIPESIRYMQSLRIIDLSRNSLTGSIPSTISNCPHLSMLHLGKNNLSGTIPKSFGQLEWLQSLHLDKNNLSGELPSSFRYLLSLEILDLSYNSLSGNIPAFGAAFTSLGILKLRSNKFSGGLLFELSNLSSLHILDLAENNLSGSIPACLGDLKAMAQKQNISRYTLGVSYTRRVYDDSLIVTAKGQDLEYIKTLSLIISIDLSSNNFGGEFPKDVTKLYGLMILNLSRNHINGSIPENISGLHELSSLDLSSNTLYGLIPWSMSLLTFLSYLNLSNNNFSGKIPFTGQMTTFGESAYVGNPHLCGPPLVAKCQGDDLDKGQGTVEDENDDDFIDQWFYFSIGLGFALGILGPYFVLAIKKSWCEAYFSIVEKIVYRSLCLKRGRALHGRNH</sequence>
<evidence type="ECO:0000256" key="9">
    <source>
        <dbReference type="ARBA" id="ARBA00023136"/>
    </source>
</evidence>
<evidence type="ECO:0000256" key="5">
    <source>
        <dbReference type="ARBA" id="ARBA00022692"/>
    </source>
</evidence>
<feature type="domain" description="Disease resistance R13L4/SHOC-2-like LRR" evidence="13">
    <location>
        <begin position="52"/>
        <end position="262"/>
    </location>
</feature>
<dbReference type="SMART" id="SM00369">
    <property type="entry name" value="LRR_TYP"/>
    <property type="match status" value="12"/>
</dbReference>
<dbReference type="PANTHER" id="PTHR48063:SF16">
    <property type="entry name" value="LRR RECEPTOR-LIKE SERINE_THREONINE-PROTEIN KINASE GSO1"/>
    <property type="match status" value="1"/>
</dbReference>
<keyword evidence="6" id="KW-0732">Signal</keyword>
<keyword evidence="14" id="KW-0808">Transferase</keyword>
<dbReference type="SUPFAM" id="SSF52058">
    <property type="entry name" value="L domain-like"/>
    <property type="match status" value="3"/>
</dbReference>
<gene>
    <name evidence="14" type="primary">FLS2_11</name>
    <name evidence="14" type="ORF">CK203_089978</name>
</gene>
<evidence type="ECO:0000259" key="13">
    <source>
        <dbReference type="Pfam" id="PF23598"/>
    </source>
</evidence>
<reference evidence="14 15" key="1">
    <citation type="journal article" date="2018" name="PLoS Genet.">
        <title>Population sequencing reveals clonal diversity and ancestral inbreeding in the grapevine cultivar Chardonnay.</title>
        <authorList>
            <person name="Roach M.J."/>
            <person name="Johnson D.L."/>
            <person name="Bohlmann J."/>
            <person name="van Vuuren H.J."/>
            <person name="Jones S.J."/>
            <person name="Pretorius I.S."/>
            <person name="Schmidt S.A."/>
            <person name="Borneman A.R."/>
        </authorList>
    </citation>
    <scope>NUCLEOTIDE SEQUENCE [LARGE SCALE GENOMIC DNA]</scope>
    <source>
        <strain evidence="15">cv. Chardonnay</strain>
        <tissue evidence="14">Leaf</tissue>
    </source>
</reference>
<keyword evidence="5 12" id="KW-0812">Transmembrane</keyword>
<keyword evidence="9 12" id="KW-0472">Membrane</keyword>
<keyword evidence="7" id="KW-0677">Repeat</keyword>
<evidence type="ECO:0000313" key="15">
    <source>
        <dbReference type="Proteomes" id="UP000288805"/>
    </source>
</evidence>
<dbReference type="GO" id="GO:0005886">
    <property type="term" value="C:plasma membrane"/>
    <property type="evidence" value="ECO:0007669"/>
    <property type="project" value="UniProtKB-SubCell"/>
</dbReference>
<evidence type="ECO:0000313" key="14">
    <source>
        <dbReference type="EMBL" id="RVW13898.1"/>
    </source>
</evidence>
<dbReference type="InterPro" id="IPR046956">
    <property type="entry name" value="RLP23-like"/>
</dbReference>
<dbReference type="Proteomes" id="UP000288805">
    <property type="component" value="Unassembled WGS sequence"/>
</dbReference>
<keyword evidence="4" id="KW-0433">Leucine-rich repeat</keyword>
<comment type="subcellular location">
    <subcellularLocation>
        <location evidence="1">Cell membrane</location>
        <topology evidence="1">Single-pass type I membrane protein</topology>
    </subcellularLocation>
</comment>
<comment type="caution">
    <text evidence="14">The sequence shown here is derived from an EMBL/GenBank/DDBJ whole genome shotgun (WGS) entry which is preliminary data.</text>
</comment>
<evidence type="ECO:0000256" key="7">
    <source>
        <dbReference type="ARBA" id="ARBA00022737"/>
    </source>
</evidence>
<keyword evidence="8 12" id="KW-1133">Transmembrane helix</keyword>
<evidence type="ECO:0000256" key="10">
    <source>
        <dbReference type="ARBA" id="ARBA00023170"/>
    </source>
</evidence>
<dbReference type="Pfam" id="PF00560">
    <property type="entry name" value="LRR_1"/>
    <property type="match status" value="5"/>
</dbReference>
<protein>
    <submittedName>
        <fullName evidence="14">LRR receptor-like serine/threonine-protein kinase FLS2</fullName>
    </submittedName>
</protein>
<accession>A0A438BSH7</accession>
<evidence type="ECO:0000256" key="11">
    <source>
        <dbReference type="ARBA" id="ARBA00023180"/>
    </source>
</evidence>
<dbReference type="AlphaFoldDB" id="A0A438BSH7"/>
<dbReference type="PRINTS" id="PR00019">
    <property type="entry name" value="LEURICHRPT"/>
</dbReference>
<proteinExistence type="inferred from homology"/>
<dbReference type="InterPro" id="IPR032675">
    <property type="entry name" value="LRR_dom_sf"/>
</dbReference>
<organism evidence="14 15">
    <name type="scientific">Vitis vinifera</name>
    <name type="common">Grape</name>
    <dbReference type="NCBI Taxonomy" id="29760"/>
    <lineage>
        <taxon>Eukaryota</taxon>
        <taxon>Viridiplantae</taxon>
        <taxon>Streptophyta</taxon>
        <taxon>Embryophyta</taxon>
        <taxon>Tracheophyta</taxon>
        <taxon>Spermatophyta</taxon>
        <taxon>Magnoliopsida</taxon>
        <taxon>eudicotyledons</taxon>
        <taxon>Gunneridae</taxon>
        <taxon>Pentapetalae</taxon>
        <taxon>rosids</taxon>
        <taxon>Vitales</taxon>
        <taxon>Vitaceae</taxon>
        <taxon>Viteae</taxon>
        <taxon>Vitis</taxon>
    </lineage>
</organism>
<keyword evidence="14" id="KW-0418">Kinase</keyword>
<dbReference type="PANTHER" id="PTHR48063">
    <property type="entry name" value="LRR RECEPTOR-LIKE KINASE"/>
    <property type="match status" value="1"/>
</dbReference>
<dbReference type="Gene3D" id="3.80.10.10">
    <property type="entry name" value="Ribonuclease Inhibitor"/>
    <property type="match status" value="4"/>
</dbReference>
<evidence type="ECO:0000256" key="6">
    <source>
        <dbReference type="ARBA" id="ARBA00022729"/>
    </source>
</evidence>
<evidence type="ECO:0000256" key="4">
    <source>
        <dbReference type="ARBA" id="ARBA00022614"/>
    </source>
</evidence>
<evidence type="ECO:0000256" key="12">
    <source>
        <dbReference type="SAM" id="Phobius"/>
    </source>
</evidence>
<evidence type="ECO:0000256" key="3">
    <source>
        <dbReference type="ARBA" id="ARBA00022475"/>
    </source>
</evidence>
<dbReference type="Pfam" id="PF23598">
    <property type="entry name" value="LRR_14"/>
    <property type="match status" value="1"/>
</dbReference>
<keyword evidence="3" id="KW-1003">Cell membrane</keyword>
<comment type="similarity">
    <text evidence="2">Belongs to the RLP family.</text>
</comment>